<dbReference type="EnsemblMetazoa" id="ENSAATROPT014336">
    <property type="protein sequence ID" value="ENSAATROPP013071"/>
    <property type="gene ID" value="ENSAATROPG011631"/>
</dbReference>
<dbReference type="InterPro" id="IPR008042">
    <property type="entry name" value="Retrotrans_Pao"/>
</dbReference>
<dbReference type="InterPro" id="IPR000477">
    <property type="entry name" value="RT_dom"/>
</dbReference>
<reference evidence="2" key="1">
    <citation type="submission" date="2024-04" db="UniProtKB">
        <authorList>
            <consortium name="EnsemblMetazoa"/>
        </authorList>
    </citation>
    <scope>IDENTIFICATION</scope>
    <source>
        <strain evidence="2">EBRO</strain>
    </source>
</reference>
<dbReference type="InterPro" id="IPR012337">
    <property type="entry name" value="RNaseH-like_sf"/>
</dbReference>
<evidence type="ECO:0000259" key="1">
    <source>
        <dbReference type="PROSITE" id="PS50994"/>
    </source>
</evidence>
<dbReference type="InterPro" id="IPR043502">
    <property type="entry name" value="DNA/RNA_pol_sf"/>
</dbReference>
<dbReference type="InterPro" id="IPR043128">
    <property type="entry name" value="Rev_trsase/Diguanyl_cyclase"/>
</dbReference>
<dbReference type="GO" id="GO:0042575">
    <property type="term" value="C:DNA polymerase complex"/>
    <property type="evidence" value="ECO:0007669"/>
    <property type="project" value="UniProtKB-ARBA"/>
</dbReference>
<dbReference type="Pfam" id="PF00078">
    <property type="entry name" value="RVT_1"/>
    <property type="match status" value="1"/>
</dbReference>
<dbReference type="Gene3D" id="3.10.10.10">
    <property type="entry name" value="HIV Type 1 Reverse Transcriptase, subunit A, domain 1"/>
    <property type="match status" value="1"/>
</dbReference>
<dbReference type="GO" id="GO:0003676">
    <property type="term" value="F:nucleic acid binding"/>
    <property type="evidence" value="ECO:0007669"/>
    <property type="project" value="InterPro"/>
</dbReference>
<feature type="domain" description="Integrase catalytic" evidence="1">
    <location>
        <begin position="996"/>
        <end position="1182"/>
    </location>
</feature>
<organism evidence="2 3">
    <name type="scientific">Anopheles atroparvus</name>
    <name type="common">European mosquito</name>
    <dbReference type="NCBI Taxonomy" id="41427"/>
    <lineage>
        <taxon>Eukaryota</taxon>
        <taxon>Metazoa</taxon>
        <taxon>Ecdysozoa</taxon>
        <taxon>Arthropoda</taxon>
        <taxon>Hexapoda</taxon>
        <taxon>Insecta</taxon>
        <taxon>Pterygota</taxon>
        <taxon>Neoptera</taxon>
        <taxon>Endopterygota</taxon>
        <taxon>Diptera</taxon>
        <taxon>Nematocera</taxon>
        <taxon>Culicoidea</taxon>
        <taxon>Culicidae</taxon>
        <taxon>Anophelinae</taxon>
        <taxon>Anopheles</taxon>
    </lineage>
</organism>
<dbReference type="SUPFAM" id="SSF53098">
    <property type="entry name" value="Ribonuclease H-like"/>
    <property type="match status" value="1"/>
</dbReference>
<dbReference type="PROSITE" id="PS50994">
    <property type="entry name" value="INTEGRASE"/>
    <property type="match status" value="1"/>
</dbReference>
<dbReference type="InterPro" id="IPR001584">
    <property type="entry name" value="Integrase_cat-core"/>
</dbReference>
<dbReference type="Pfam" id="PF18701">
    <property type="entry name" value="DUF5641"/>
    <property type="match status" value="1"/>
</dbReference>
<dbReference type="PANTHER" id="PTHR47331:SF1">
    <property type="entry name" value="GAG-LIKE PROTEIN"/>
    <property type="match status" value="1"/>
</dbReference>
<proteinExistence type="predicted"/>
<accession>A0AAG5DPK9</accession>
<dbReference type="InterPro" id="IPR040676">
    <property type="entry name" value="DUF5641"/>
</dbReference>
<dbReference type="GO" id="GO:0015074">
    <property type="term" value="P:DNA integration"/>
    <property type="evidence" value="ECO:0007669"/>
    <property type="project" value="InterPro"/>
</dbReference>
<evidence type="ECO:0000313" key="2">
    <source>
        <dbReference type="EnsemblMetazoa" id="ENSAATROPP013071"/>
    </source>
</evidence>
<dbReference type="Gene3D" id="3.30.70.270">
    <property type="match status" value="1"/>
</dbReference>
<evidence type="ECO:0000313" key="3">
    <source>
        <dbReference type="Proteomes" id="UP000075880"/>
    </source>
</evidence>
<dbReference type="PANTHER" id="PTHR47331">
    <property type="entry name" value="PHD-TYPE DOMAIN-CONTAINING PROTEIN"/>
    <property type="match status" value="1"/>
</dbReference>
<protein>
    <recommendedName>
        <fullName evidence="1">Integrase catalytic domain-containing protein</fullName>
    </recommendedName>
</protein>
<dbReference type="Proteomes" id="UP000075880">
    <property type="component" value="Unassembled WGS sequence"/>
</dbReference>
<sequence>IDTVISTYACLDDGSSSTFIEHELLSELGLTGVAHPLCLRWTGNQGREEAESVRLTLSLSGTIDGSETFELPKVYTVKSLVLPRQSLDPLRMAKRYPYLKDAHAQPYANVRPRMLIGMDNCQLGQAQINIDGKAGEPAASKTRLGWIIYGPYQTASATQEEMVNMHHGVHVCPCAHERDDHLNNAVKDFFTIESLGIAITTKGLHSKENERAMQILGSETKNKGGYYETGLLWRNENVQLPCNKDMAFKRYSCLRRKMERDPALGEEITRKMMDYESKGYIRRVSADELATSHQRDWYLPIFPVTNPNKPGKLRMVFDAAAKVNGVSLNSHLIAGPDQLTNLLSVLLKFREFRVAVAGDIREMFFQVRMKPEDQCSQRFLWSFEGKEEPDVYAVTVMTFGAACSPSSAQYVKNVNAERFRRLYPRAVDCIINEHYVDDMLASVETESEAVTLAEEVRLIHSQGGFEIRNWISNSTTVVDRLRGQQPESSSVNLCSEPHAEKVLGMWWDTVADTFTFRPSPKHDQTVLSGVKVPTKREVLRTLMAIYDPMGLIGNFLIYAKVLLQDIWRAGLEWDQQISGELAEKWKAWIAVLPNVQHISIPRCYRRVTSAKFRNVQLHIFCDASENAMAALAYLRFEEGKTVECALVASKTRVAPLKYMSIPRLELQAATIGARLAMSLADAHRMRITRRVYWTDSKNVLSWLRSDHRRYSQFVAFRVGELLESTDPNEWRWLSTKDNVADEGTKWQRTPDFSSSSRWLRGPDFLWESEEKWPGFVNVNETQEELRPTMLHHAIAEPLIRFNRFSKWKRLLRATGFVLRFLTNTRNRVRGKPTQEGPLTQDELASAERVIFITAQQQAFPEEMRRLNDPERSRLPMKEILPKASPLYKLAPELDEHGVLRTRGRLMSCPWVNEDTKRPIILPRNHRATSLLLGEYHLNYHHRNHQAAINEARARFHISRINSEFLRARKSCQHCKNRDAVPEPPMMGDLPEERLAAFHHPFTYTGIDYFGPMTVAVGRRTEKRWGVIFTCLTTRGIHLELAASLNTTSCILAIRRFISRRGSPVEIRSDCGTNFVGASRELKQALQQVDRVKLMEEFSSPNVRWTFNPPAAPHFGGCWERLIQSVKRCLNELQLPRLPTDEILQTVMTEIEMTINSRPLTHVPLDDVSEPPLTPNHFILGSSHGYKPPIALDDSPAALRSTWRSSEKLANLFWEKWVRDYLPTLTRRSKWFHPVKPVEIGDVVLIADGNLPRNCWPKGRIIAVAEAADGQVRSATVKTANALIVRPATKIAVLDVGAKHKAVHQCTGKVDRTNRT</sequence>
<dbReference type="Gene3D" id="3.30.420.10">
    <property type="entry name" value="Ribonuclease H-like superfamily/Ribonuclease H"/>
    <property type="match status" value="1"/>
</dbReference>
<dbReference type="SUPFAM" id="SSF56672">
    <property type="entry name" value="DNA/RNA polymerases"/>
    <property type="match status" value="1"/>
</dbReference>
<dbReference type="InterPro" id="IPR036397">
    <property type="entry name" value="RNaseH_sf"/>
</dbReference>
<dbReference type="Pfam" id="PF05380">
    <property type="entry name" value="Peptidase_A17"/>
    <property type="match status" value="1"/>
</dbReference>
<dbReference type="GO" id="GO:0071897">
    <property type="term" value="P:DNA biosynthetic process"/>
    <property type="evidence" value="ECO:0007669"/>
    <property type="project" value="UniProtKB-ARBA"/>
</dbReference>
<keyword evidence="3" id="KW-1185">Reference proteome</keyword>
<name>A0AAG5DPK9_ANOAO</name>